<comment type="caution">
    <text evidence="1">The sequence shown here is derived from an EMBL/GenBank/DDBJ whole genome shotgun (WGS) entry which is preliminary data.</text>
</comment>
<accession>A0ABR8E8K6</accession>
<dbReference type="EMBL" id="JACJSK010000004">
    <property type="protein sequence ID" value="MBD2542961.1"/>
    <property type="molecule type" value="Genomic_DNA"/>
</dbReference>
<organism evidence="1 2">
    <name type="scientific">Planktothricoides raciborskii FACHB-1370</name>
    <dbReference type="NCBI Taxonomy" id="2949576"/>
    <lineage>
        <taxon>Bacteria</taxon>
        <taxon>Bacillati</taxon>
        <taxon>Cyanobacteriota</taxon>
        <taxon>Cyanophyceae</taxon>
        <taxon>Oscillatoriophycideae</taxon>
        <taxon>Oscillatoriales</taxon>
        <taxon>Oscillatoriaceae</taxon>
        <taxon>Planktothricoides</taxon>
    </lineage>
</organism>
<protein>
    <recommendedName>
        <fullName evidence="3">HNH endonuclease</fullName>
    </recommendedName>
</protein>
<sequence length="337" mass="39635">MVIERDIFYIEEKKLVEALEITLKEFDDFVERLISVDLILQESLHFIVQNYIAEKPIRLFSREGAIAVTRSLEKEGIVNDATIKSVLILVEQYRIEQIDNKVRRSIYEHSSSLLVKNQRHWLSYRDVVKIFRTNKDRLAEARASIRMSDNPMIFGEDFDLIEKDVHFSLSGLEKLSIELSLTLRSQERREYCERVREVAPPVLEYLALAPSPSDSQIESAVRFVKNQNNKCCQITGATRNKYDNPTLQLVGHHLYDKENYRFLAAEPENIIPICQEISDGFHLWNGGFNKSCTIDDFINYIEWKYPEKHDKILMLYRKRKILYEKLKMHQPTLPYGE</sequence>
<dbReference type="RefSeq" id="WP_054467236.1">
    <property type="nucleotide sequence ID" value="NZ_JACJSK010000004.1"/>
</dbReference>
<keyword evidence="2" id="KW-1185">Reference proteome</keyword>
<evidence type="ECO:0000313" key="2">
    <source>
        <dbReference type="Proteomes" id="UP000641954"/>
    </source>
</evidence>
<name>A0ABR8E8K6_9CYAN</name>
<gene>
    <name evidence="1" type="ORF">H6G72_03630</name>
</gene>
<dbReference type="Proteomes" id="UP000641954">
    <property type="component" value="Unassembled WGS sequence"/>
</dbReference>
<evidence type="ECO:0000313" key="1">
    <source>
        <dbReference type="EMBL" id="MBD2542961.1"/>
    </source>
</evidence>
<evidence type="ECO:0008006" key="3">
    <source>
        <dbReference type="Google" id="ProtNLM"/>
    </source>
</evidence>
<proteinExistence type="predicted"/>
<reference evidence="1 2" key="1">
    <citation type="journal article" date="2020" name="ISME J.">
        <title>Comparative genomics reveals insights into cyanobacterial evolution and habitat adaptation.</title>
        <authorList>
            <person name="Chen M.Y."/>
            <person name="Teng W.K."/>
            <person name="Zhao L."/>
            <person name="Hu C.X."/>
            <person name="Zhou Y.K."/>
            <person name="Han B.P."/>
            <person name="Song L.R."/>
            <person name="Shu W.S."/>
        </authorList>
    </citation>
    <scope>NUCLEOTIDE SEQUENCE [LARGE SCALE GENOMIC DNA]</scope>
    <source>
        <strain evidence="1 2">FACHB-1370</strain>
    </source>
</reference>